<dbReference type="Proteomes" id="UP000177968">
    <property type="component" value="Unassembled WGS sequence"/>
</dbReference>
<organism evidence="2 3">
    <name type="scientific">Candidatus Kaiserbacteria bacterium RIFCSPLOWO2_12_FULL_50_28</name>
    <dbReference type="NCBI Taxonomy" id="1798527"/>
    <lineage>
        <taxon>Bacteria</taxon>
        <taxon>Candidatus Kaiseribacteriota</taxon>
    </lineage>
</organism>
<comment type="caution">
    <text evidence="2">The sequence shown here is derived from an EMBL/GenBank/DDBJ whole genome shotgun (WGS) entry which is preliminary data.</text>
</comment>
<keyword evidence="1" id="KW-0732">Signal</keyword>
<evidence type="ECO:0000256" key="1">
    <source>
        <dbReference type="SAM" id="SignalP"/>
    </source>
</evidence>
<gene>
    <name evidence="2" type="ORF">A3H15_01570</name>
</gene>
<feature type="signal peptide" evidence="1">
    <location>
        <begin position="1"/>
        <end position="25"/>
    </location>
</feature>
<proteinExistence type="predicted"/>
<sequence>MIRIILMAAMATIVLLLAAPRPAVAHYTKGRLHEHVPHLNCLVLKYEHRHNPEVKALRAFLKAQGYRLYFDGHCWLKPGHTYRKNPCA</sequence>
<feature type="chain" id="PRO_5009524400" evidence="1">
    <location>
        <begin position="26"/>
        <end position="88"/>
    </location>
</feature>
<accession>A0A1F6FNB4</accession>
<name>A0A1F6FNB4_9BACT</name>
<evidence type="ECO:0000313" key="2">
    <source>
        <dbReference type="EMBL" id="OGG87346.1"/>
    </source>
</evidence>
<evidence type="ECO:0000313" key="3">
    <source>
        <dbReference type="Proteomes" id="UP000177968"/>
    </source>
</evidence>
<protein>
    <submittedName>
        <fullName evidence="2">Uncharacterized protein</fullName>
    </submittedName>
</protein>
<reference evidence="2 3" key="1">
    <citation type="journal article" date="2016" name="Nat. Commun.">
        <title>Thousands of microbial genomes shed light on interconnected biogeochemical processes in an aquifer system.</title>
        <authorList>
            <person name="Anantharaman K."/>
            <person name="Brown C.T."/>
            <person name="Hug L.A."/>
            <person name="Sharon I."/>
            <person name="Castelle C.J."/>
            <person name="Probst A.J."/>
            <person name="Thomas B.C."/>
            <person name="Singh A."/>
            <person name="Wilkins M.J."/>
            <person name="Karaoz U."/>
            <person name="Brodie E.L."/>
            <person name="Williams K.H."/>
            <person name="Hubbard S.S."/>
            <person name="Banfield J.F."/>
        </authorList>
    </citation>
    <scope>NUCLEOTIDE SEQUENCE [LARGE SCALE GENOMIC DNA]</scope>
</reference>
<dbReference type="EMBL" id="MFMO01000030">
    <property type="protein sequence ID" value="OGG87346.1"/>
    <property type="molecule type" value="Genomic_DNA"/>
</dbReference>
<dbReference type="AlphaFoldDB" id="A0A1F6FNB4"/>